<sequence>MCEIEKVKHMCAHVSVTTKLCDDALYKAGKRFEACKNLVKTASASLTYCNPGCIYRKWRKRWICHKCNGPNQRTPRCAIRGCGHRVCRKCKPLTCPKKETRAKVQYNARSHIKWIGTATATPSLENRDAQSQPRIPIYDPSVGDWV</sequence>
<feature type="compositionally biased region" description="Polar residues" evidence="1">
    <location>
        <begin position="123"/>
        <end position="133"/>
    </location>
</feature>
<accession>A0A161VXZ9</accession>
<evidence type="ECO:0008006" key="4">
    <source>
        <dbReference type="Google" id="ProtNLM"/>
    </source>
</evidence>
<dbReference type="Proteomes" id="UP000076552">
    <property type="component" value="Unassembled WGS sequence"/>
</dbReference>
<evidence type="ECO:0000313" key="2">
    <source>
        <dbReference type="EMBL" id="KZL78395.1"/>
    </source>
</evidence>
<dbReference type="AlphaFoldDB" id="A0A161VXZ9"/>
<feature type="region of interest" description="Disordered" evidence="1">
    <location>
        <begin position="123"/>
        <end position="146"/>
    </location>
</feature>
<protein>
    <recommendedName>
        <fullName evidence="4">IBR domain-containing protein</fullName>
    </recommendedName>
</protein>
<dbReference type="EMBL" id="LFIV01000002">
    <property type="protein sequence ID" value="KZL78395.1"/>
    <property type="molecule type" value="Genomic_DNA"/>
</dbReference>
<dbReference type="OrthoDB" id="10490746at2759"/>
<evidence type="ECO:0000256" key="1">
    <source>
        <dbReference type="SAM" id="MobiDB-lite"/>
    </source>
</evidence>
<proteinExistence type="predicted"/>
<keyword evidence="3" id="KW-1185">Reference proteome</keyword>
<comment type="caution">
    <text evidence="2">The sequence shown here is derived from an EMBL/GenBank/DDBJ whole genome shotgun (WGS) entry which is preliminary data.</text>
</comment>
<evidence type="ECO:0000313" key="3">
    <source>
        <dbReference type="Proteomes" id="UP000076552"/>
    </source>
</evidence>
<gene>
    <name evidence="2" type="ORF">CT0861_05498</name>
</gene>
<organism evidence="2 3">
    <name type="scientific">Colletotrichum tofieldiae</name>
    <dbReference type="NCBI Taxonomy" id="708197"/>
    <lineage>
        <taxon>Eukaryota</taxon>
        <taxon>Fungi</taxon>
        <taxon>Dikarya</taxon>
        <taxon>Ascomycota</taxon>
        <taxon>Pezizomycotina</taxon>
        <taxon>Sordariomycetes</taxon>
        <taxon>Hypocreomycetidae</taxon>
        <taxon>Glomerellales</taxon>
        <taxon>Glomerellaceae</taxon>
        <taxon>Colletotrichum</taxon>
        <taxon>Colletotrichum spaethianum species complex</taxon>
    </lineage>
</organism>
<reference evidence="2 3" key="1">
    <citation type="submission" date="2015-06" db="EMBL/GenBank/DDBJ databases">
        <title>Survival trade-offs in plant roots during colonization by closely related pathogenic and mutualistic fungi.</title>
        <authorList>
            <person name="Hacquard S."/>
            <person name="Kracher B."/>
            <person name="Hiruma K."/>
            <person name="Weinman A."/>
            <person name="Muench P."/>
            <person name="Garrido Oter R."/>
            <person name="Ver Loren van Themaat E."/>
            <person name="Dallerey J.-F."/>
            <person name="Damm U."/>
            <person name="Henrissat B."/>
            <person name="Lespinet O."/>
            <person name="Thon M."/>
            <person name="Kemen E."/>
            <person name="McHardy A.C."/>
            <person name="Schulze-Lefert P."/>
            <person name="O'Connell R.J."/>
        </authorList>
    </citation>
    <scope>NUCLEOTIDE SEQUENCE [LARGE SCALE GENOMIC DNA]</scope>
    <source>
        <strain evidence="2 3">0861</strain>
    </source>
</reference>
<name>A0A161VXZ9_9PEZI</name>